<feature type="domain" description="HNH nuclease" evidence="1">
    <location>
        <begin position="58"/>
        <end position="108"/>
    </location>
</feature>
<dbReference type="SMART" id="SM00507">
    <property type="entry name" value="HNHc"/>
    <property type="match status" value="1"/>
</dbReference>
<accession>A0A3A8JZP1</accession>
<organism evidence="2 3">
    <name type="scientific">Corallococcus carmarthensis</name>
    <dbReference type="NCBI Taxonomy" id="2316728"/>
    <lineage>
        <taxon>Bacteria</taxon>
        <taxon>Pseudomonadati</taxon>
        <taxon>Myxococcota</taxon>
        <taxon>Myxococcia</taxon>
        <taxon>Myxococcales</taxon>
        <taxon>Cystobacterineae</taxon>
        <taxon>Myxococcaceae</taxon>
        <taxon>Corallococcus</taxon>
    </lineage>
</organism>
<dbReference type="InterPro" id="IPR003615">
    <property type="entry name" value="HNH_nuc"/>
</dbReference>
<gene>
    <name evidence="2" type="ORF">D7X32_20320</name>
</gene>
<dbReference type="EMBL" id="RAWE01000072">
    <property type="protein sequence ID" value="RKH01393.1"/>
    <property type="molecule type" value="Genomic_DNA"/>
</dbReference>
<dbReference type="CDD" id="cd00085">
    <property type="entry name" value="HNHc"/>
    <property type="match status" value="1"/>
</dbReference>
<name>A0A3A8JZP1_9BACT</name>
<evidence type="ECO:0000313" key="2">
    <source>
        <dbReference type="EMBL" id="RKH01393.1"/>
    </source>
</evidence>
<dbReference type="AlphaFoldDB" id="A0A3A8JZP1"/>
<protein>
    <recommendedName>
        <fullName evidence="1">HNH nuclease domain-containing protein</fullName>
    </recommendedName>
</protein>
<proteinExistence type="predicted"/>
<evidence type="ECO:0000313" key="3">
    <source>
        <dbReference type="Proteomes" id="UP000268313"/>
    </source>
</evidence>
<dbReference type="OrthoDB" id="5422822at2"/>
<sequence>MIRLPNFPLPEPANSQLAGYQHEIDSLPDYETRVKRAKERFSRLNRIGDPTFDIVKATLSKMCVGAQRCAYCEDSLADEVEHIRPKALYPELAFAWMNYLYACGPCNSPKSSNFAVFASETGVPTDVSRRRGAPILPPVSGTPVLLDPRVEDPMNFMKLDLLGTFLFKVTSEPGTVEYQRAKYTIDLLRLNRREALQTARRSAFGDFHAHLTRYAQERARGHAPEHLQHLAQDIQTRQHATVWREMKRQHLLIPELKRLFEAAPEALNW</sequence>
<comment type="caution">
    <text evidence="2">The sequence shown here is derived from an EMBL/GenBank/DDBJ whole genome shotgun (WGS) entry which is preliminary data.</text>
</comment>
<dbReference type="RefSeq" id="WP_120604219.1">
    <property type="nucleotide sequence ID" value="NZ_RAWE01000072.1"/>
</dbReference>
<dbReference type="Gene3D" id="1.10.30.50">
    <property type="match status" value="1"/>
</dbReference>
<dbReference type="Proteomes" id="UP000268313">
    <property type="component" value="Unassembled WGS sequence"/>
</dbReference>
<keyword evidence="3" id="KW-1185">Reference proteome</keyword>
<reference evidence="3" key="1">
    <citation type="submission" date="2018-09" db="EMBL/GenBank/DDBJ databases">
        <authorList>
            <person name="Livingstone P.G."/>
            <person name="Whitworth D.E."/>
        </authorList>
    </citation>
    <scope>NUCLEOTIDE SEQUENCE [LARGE SCALE GENOMIC DNA]</scope>
    <source>
        <strain evidence="3">CA043D</strain>
    </source>
</reference>
<evidence type="ECO:0000259" key="1">
    <source>
        <dbReference type="SMART" id="SM00507"/>
    </source>
</evidence>